<dbReference type="InterPro" id="IPR002677">
    <property type="entry name" value="Ribosomal_bL32"/>
</dbReference>
<evidence type="ECO:0000256" key="5">
    <source>
        <dbReference type="ARBA" id="ARBA00035280"/>
    </source>
</evidence>
<proteinExistence type="inferred from homology"/>
<evidence type="ECO:0000256" key="2">
    <source>
        <dbReference type="ARBA" id="ARBA00008560"/>
    </source>
</evidence>
<evidence type="ECO:0000313" key="7">
    <source>
        <dbReference type="EMBL" id="AIR12557.1"/>
    </source>
</evidence>
<evidence type="ECO:0000256" key="3">
    <source>
        <dbReference type="ARBA" id="ARBA00022980"/>
    </source>
</evidence>
<dbReference type="EMBL" id="KM233639">
    <property type="protein sequence ID" value="AIR12557.1"/>
    <property type="molecule type" value="Genomic_DNA"/>
</dbReference>
<dbReference type="GO" id="GO:0015934">
    <property type="term" value="C:large ribosomal subunit"/>
    <property type="evidence" value="ECO:0007669"/>
    <property type="project" value="InterPro"/>
</dbReference>
<dbReference type="Pfam" id="PF01783">
    <property type="entry name" value="Ribosomal_L32p"/>
    <property type="match status" value="1"/>
</dbReference>
<evidence type="ECO:0000256" key="1">
    <source>
        <dbReference type="ARBA" id="ARBA00004229"/>
    </source>
</evidence>
<dbReference type="SUPFAM" id="SSF57829">
    <property type="entry name" value="Zn-binding ribosomal proteins"/>
    <property type="match status" value="1"/>
</dbReference>
<accession>A0A0U1XDF6</accession>
<dbReference type="InterPro" id="IPR044958">
    <property type="entry name" value="Ribosomal_bL32_plant/cyanobact"/>
</dbReference>
<dbReference type="GO" id="GO:0009507">
    <property type="term" value="C:chloroplast"/>
    <property type="evidence" value="ECO:0007669"/>
    <property type="project" value="UniProtKB-SubCell"/>
</dbReference>
<dbReference type="GeneID" id="20833244"/>
<evidence type="ECO:0000256" key="6">
    <source>
        <dbReference type="ARBA" id="ARBA00035431"/>
    </source>
</evidence>
<organism evidence="7">
    <name type="scientific">Eustrephus latifolius</name>
    <name type="common">Wombat berry</name>
    <dbReference type="NCBI Taxonomy" id="101708"/>
    <lineage>
        <taxon>Eukaryota</taxon>
        <taxon>Viridiplantae</taxon>
        <taxon>Streptophyta</taxon>
        <taxon>Embryophyta</taxon>
        <taxon>Tracheophyta</taxon>
        <taxon>Spermatophyta</taxon>
        <taxon>Magnoliopsida</taxon>
        <taxon>Liliopsida</taxon>
        <taxon>Asparagales</taxon>
        <taxon>Asparagaceae</taxon>
        <taxon>Lomandroideae</taxon>
        <taxon>Eustrephus</taxon>
    </lineage>
</organism>
<dbReference type="AlphaFoldDB" id="A0A0U1XDF6"/>
<comment type="subcellular location">
    <subcellularLocation>
        <location evidence="1">Plastid</location>
        <location evidence="1">Chloroplast</location>
    </subcellularLocation>
</comment>
<sequence>MAVPKKRTSISKKRIRKNIWKKKGYLAAIKAFSLAKSICTGNSNFFFSGKKITGDSKGFGRQTSKKITGTEDSKSFFVQQTTKKILE</sequence>
<keyword evidence="3 7" id="KW-0689">Ribosomal protein</keyword>
<dbReference type="HAMAP" id="MF_00340">
    <property type="entry name" value="Ribosomal_bL32"/>
    <property type="match status" value="1"/>
</dbReference>
<protein>
    <recommendedName>
        <fullName evidence="5">Large ribosomal subunit protein bL32c</fullName>
    </recommendedName>
    <alternativeName>
        <fullName evidence="6">50S ribosomal protein L32, chloroplastic</fullName>
    </alternativeName>
</protein>
<reference evidence="7" key="1">
    <citation type="journal article" date="2014" name="Mitochondrial DNA">
        <title>The complete plastid genome sequence of Eustrephus latifolius (Asparagaceae: Lomandroideae).</title>
        <authorList>
            <person name="Kim H.T."/>
            <person name="Kim J.S."/>
            <person name="Kim J.H."/>
        </authorList>
    </citation>
    <scope>NUCLEOTIDE SEQUENCE</scope>
</reference>
<dbReference type="InterPro" id="IPR011332">
    <property type="entry name" value="Ribosomal_zn-bd"/>
</dbReference>
<name>A0A0U1XDF6_EUSLA</name>
<evidence type="ECO:0000256" key="4">
    <source>
        <dbReference type="ARBA" id="ARBA00023274"/>
    </source>
</evidence>
<dbReference type="GO" id="GO:0006412">
    <property type="term" value="P:translation"/>
    <property type="evidence" value="ECO:0007669"/>
    <property type="project" value="InterPro"/>
</dbReference>
<keyword evidence="7" id="KW-0934">Plastid</keyword>
<dbReference type="GO" id="GO:0003735">
    <property type="term" value="F:structural constituent of ribosome"/>
    <property type="evidence" value="ECO:0007669"/>
    <property type="project" value="InterPro"/>
</dbReference>
<dbReference type="PANTHER" id="PTHR36083:SF1">
    <property type="entry name" value="LARGE RIBOSOMAL SUBUNIT PROTEIN BL32C"/>
    <property type="match status" value="1"/>
</dbReference>
<comment type="similarity">
    <text evidence="2">Belongs to the bacterial ribosomal protein bL32 family.</text>
</comment>
<dbReference type="PANTHER" id="PTHR36083">
    <property type="entry name" value="50S RIBOSOMAL PROTEIN L32, CHLOROPLASTIC"/>
    <property type="match status" value="1"/>
</dbReference>
<keyword evidence="4" id="KW-0687">Ribonucleoprotein</keyword>
<dbReference type="RefSeq" id="YP_009092729.1">
    <property type="nucleotide sequence ID" value="NC_025305.1"/>
</dbReference>
<geneLocation type="plastid" evidence="7"/>
<gene>
    <name evidence="7" type="primary">rpl32</name>
</gene>